<protein>
    <submittedName>
        <fullName evidence="2">Uncharacterized protein</fullName>
    </submittedName>
</protein>
<evidence type="ECO:0000256" key="1">
    <source>
        <dbReference type="SAM" id="MobiDB-lite"/>
    </source>
</evidence>
<organism evidence="2 3">
    <name type="scientific">Nesidiocoris tenuis</name>
    <dbReference type="NCBI Taxonomy" id="355587"/>
    <lineage>
        <taxon>Eukaryota</taxon>
        <taxon>Metazoa</taxon>
        <taxon>Ecdysozoa</taxon>
        <taxon>Arthropoda</taxon>
        <taxon>Hexapoda</taxon>
        <taxon>Insecta</taxon>
        <taxon>Pterygota</taxon>
        <taxon>Neoptera</taxon>
        <taxon>Paraneoptera</taxon>
        <taxon>Hemiptera</taxon>
        <taxon>Heteroptera</taxon>
        <taxon>Panheteroptera</taxon>
        <taxon>Cimicomorpha</taxon>
        <taxon>Miridae</taxon>
        <taxon>Dicyphina</taxon>
        <taxon>Nesidiocoris</taxon>
    </lineage>
</organism>
<dbReference type="Proteomes" id="UP000479000">
    <property type="component" value="Unassembled WGS sequence"/>
</dbReference>
<sequence>HSRISAPCRSIPHHAAAFADFRTPVNPPADREGGDFPLVSRRGGEQAPTLTSAMHSHSPAPAIAMQSSA</sequence>
<feature type="non-terminal residue" evidence="2">
    <location>
        <position position="1"/>
    </location>
</feature>
<gene>
    <name evidence="2" type="ORF">NTEN_LOCUS14838</name>
</gene>
<evidence type="ECO:0000313" key="3">
    <source>
        <dbReference type="Proteomes" id="UP000479000"/>
    </source>
</evidence>
<accession>A0A6H5H2Q0</accession>
<dbReference type="EMBL" id="CADCXU010022143">
    <property type="protein sequence ID" value="CAB0009731.1"/>
    <property type="molecule type" value="Genomic_DNA"/>
</dbReference>
<keyword evidence="3" id="KW-1185">Reference proteome</keyword>
<proteinExistence type="predicted"/>
<reference evidence="2 3" key="1">
    <citation type="submission" date="2020-02" db="EMBL/GenBank/DDBJ databases">
        <authorList>
            <person name="Ferguson B K."/>
        </authorList>
    </citation>
    <scope>NUCLEOTIDE SEQUENCE [LARGE SCALE GENOMIC DNA]</scope>
</reference>
<feature type="region of interest" description="Disordered" evidence="1">
    <location>
        <begin position="22"/>
        <end position="69"/>
    </location>
</feature>
<name>A0A6H5H2Q0_9HEMI</name>
<evidence type="ECO:0000313" key="2">
    <source>
        <dbReference type="EMBL" id="CAB0009731.1"/>
    </source>
</evidence>
<dbReference type="AlphaFoldDB" id="A0A6H5H2Q0"/>